<evidence type="ECO:0000313" key="2">
    <source>
        <dbReference type="Proteomes" id="UP000299102"/>
    </source>
</evidence>
<name>A0A4C1ZWG8_EUMVA</name>
<organism evidence="1 2">
    <name type="scientific">Eumeta variegata</name>
    <name type="common">Bagworm moth</name>
    <name type="synonym">Eumeta japonica</name>
    <dbReference type="NCBI Taxonomy" id="151549"/>
    <lineage>
        <taxon>Eukaryota</taxon>
        <taxon>Metazoa</taxon>
        <taxon>Ecdysozoa</taxon>
        <taxon>Arthropoda</taxon>
        <taxon>Hexapoda</taxon>
        <taxon>Insecta</taxon>
        <taxon>Pterygota</taxon>
        <taxon>Neoptera</taxon>
        <taxon>Endopterygota</taxon>
        <taxon>Lepidoptera</taxon>
        <taxon>Glossata</taxon>
        <taxon>Ditrysia</taxon>
        <taxon>Tineoidea</taxon>
        <taxon>Psychidae</taxon>
        <taxon>Oiketicinae</taxon>
        <taxon>Eumeta</taxon>
    </lineage>
</organism>
<dbReference type="EMBL" id="BGZK01002166">
    <property type="protein sequence ID" value="GBP91389.1"/>
    <property type="molecule type" value="Genomic_DNA"/>
</dbReference>
<protein>
    <submittedName>
        <fullName evidence="1">Uncharacterized protein</fullName>
    </submittedName>
</protein>
<dbReference type="AlphaFoldDB" id="A0A4C1ZWG8"/>
<evidence type="ECO:0000313" key="1">
    <source>
        <dbReference type="EMBL" id="GBP91389.1"/>
    </source>
</evidence>
<proteinExistence type="predicted"/>
<comment type="caution">
    <text evidence="1">The sequence shown here is derived from an EMBL/GenBank/DDBJ whole genome shotgun (WGS) entry which is preliminary data.</text>
</comment>
<reference evidence="1 2" key="1">
    <citation type="journal article" date="2019" name="Commun. Biol.">
        <title>The bagworm genome reveals a unique fibroin gene that provides high tensile strength.</title>
        <authorList>
            <person name="Kono N."/>
            <person name="Nakamura H."/>
            <person name="Ohtoshi R."/>
            <person name="Tomita M."/>
            <person name="Numata K."/>
            <person name="Arakawa K."/>
        </authorList>
    </citation>
    <scope>NUCLEOTIDE SEQUENCE [LARGE SCALE GENOMIC DNA]</scope>
</reference>
<dbReference type="Proteomes" id="UP000299102">
    <property type="component" value="Unassembled WGS sequence"/>
</dbReference>
<gene>
    <name evidence="1" type="ORF">EVAR_58770_1</name>
</gene>
<keyword evidence="2" id="KW-1185">Reference proteome</keyword>
<sequence length="96" mass="10054">MHVGTYISCVRGRSRSLILASNSDRGTVPDLTVATPWTLVQDHSTSTPVLFPVPVPALSSAPGLAFSCDTASGRDSDLHEDGTNVSIKINLGYTPG</sequence>
<accession>A0A4C1ZWG8</accession>